<accession>A0ABW9LM99</accession>
<dbReference type="SUPFAM" id="SSF53774">
    <property type="entry name" value="Glutaminase/Asparaginase"/>
    <property type="match status" value="1"/>
</dbReference>
<dbReference type="InterPro" id="IPR040919">
    <property type="entry name" value="Asparaginase_C"/>
</dbReference>
<dbReference type="PIRSF" id="PIRSF001220">
    <property type="entry name" value="L-ASNase_gatD"/>
    <property type="match status" value="1"/>
</dbReference>
<dbReference type="PANTHER" id="PTHR11707">
    <property type="entry name" value="L-ASPARAGINASE"/>
    <property type="match status" value="1"/>
</dbReference>
<name>A0ABW9LM99_9MYCO</name>
<reference evidence="7 8" key="1">
    <citation type="submission" date="2024-12" db="EMBL/GenBank/DDBJ databases">
        <title>The coexistence of Mycolicibacterium septicum and Mycolicibacterium nivoides in clinical samples.</title>
        <authorList>
            <person name="Wang C."/>
            <person name="Feng Y."/>
            <person name="Zong Z."/>
        </authorList>
    </citation>
    <scope>NUCLEOTIDE SEQUENCE [LARGE SCALE GENOMIC DNA]</scope>
    <source>
        <strain evidence="7 8">120309</strain>
    </source>
</reference>
<dbReference type="EC" id="3.5.1.1" evidence="2"/>
<dbReference type="PRINTS" id="PR00139">
    <property type="entry name" value="ASNGLNASE"/>
</dbReference>
<dbReference type="RefSeq" id="WP_409545859.1">
    <property type="nucleotide sequence ID" value="NZ_JBKBDD010000022.1"/>
</dbReference>
<dbReference type="Gene3D" id="3.40.50.40">
    <property type="match status" value="1"/>
</dbReference>
<gene>
    <name evidence="7" type="ORF">ACK4CT_34815</name>
</gene>
<feature type="domain" description="Asparaginase/glutaminase C-terminal" evidence="6">
    <location>
        <begin position="210"/>
        <end position="322"/>
    </location>
</feature>
<evidence type="ECO:0000313" key="8">
    <source>
        <dbReference type="Proteomes" id="UP001635816"/>
    </source>
</evidence>
<dbReference type="InterPro" id="IPR027473">
    <property type="entry name" value="L-asparaginase_C"/>
</dbReference>
<feature type="domain" description="L-asparaginase N-terminal" evidence="5">
    <location>
        <begin position="6"/>
        <end position="185"/>
    </location>
</feature>
<dbReference type="Pfam" id="PF00710">
    <property type="entry name" value="Asparaginase"/>
    <property type="match status" value="1"/>
</dbReference>
<dbReference type="EMBL" id="JBKBDD010000022">
    <property type="protein sequence ID" value="MFN6548349.1"/>
    <property type="molecule type" value="Genomic_DNA"/>
</dbReference>
<dbReference type="PROSITE" id="PS00144">
    <property type="entry name" value="ASN_GLN_ASE_1"/>
    <property type="match status" value="1"/>
</dbReference>
<dbReference type="PIRSF" id="PIRSF500176">
    <property type="entry name" value="L_ASNase"/>
    <property type="match status" value="1"/>
</dbReference>
<dbReference type="InterPro" id="IPR036152">
    <property type="entry name" value="Asp/glu_Ase-like_sf"/>
</dbReference>
<protein>
    <recommendedName>
        <fullName evidence="2">asparaginase</fullName>
        <ecNumber evidence="2">3.5.1.1</ecNumber>
    </recommendedName>
</protein>
<dbReference type="SMART" id="SM00870">
    <property type="entry name" value="Asparaginase"/>
    <property type="match status" value="1"/>
</dbReference>
<dbReference type="InterPro" id="IPR027474">
    <property type="entry name" value="L-asparaginase_N"/>
</dbReference>
<dbReference type="InterPro" id="IPR004550">
    <property type="entry name" value="AsnASE_II"/>
</dbReference>
<dbReference type="InterPro" id="IPR020827">
    <property type="entry name" value="Asparaginase/glutaminase_AS1"/>
</dbReference>
<dbReference type="Gene3D" id="3.40.50.1170">
    <property type="entry name" value="L-asparaginase, N-terminal domain"/>
    <property type="match status" value="1"/>
</dbReference>
<keyword evidence="8" id="KW-1185">Reference proteome</keyword>
<feature type="active site" evidence="4">
    <location>
        <position position="14"/>
    </location>
</feature>
<dbReference type="PANTHER" id="PTHR11707:SF28">
    <property type="entry name" value="60 KDA LYSOPHOSPHOLIPASE"/>
    <property type="match status" value="1"/>
</dbReference>
<evidence type="ECO:0000259" key="6">
    <source>
        <dbReference type="Pfam" id="PF17763"/>
    </source>
</evidence>
<evidence type="ECO:0000256" key="2">
    <source>
        <dbReference type="ARBA" id="ARBA00012920"/>
    </source>
</evidence>
<sequence>MHKPVVAVVSTGGTISCAPANGADGGLVPTSVPAESVELGDVAVRSVPWNLASSAEITFDEVVALAREIERQAGDGADAVVVTQGTDTLEEVAYALSLLRPLGQPVVLTAAMRAPTLAGSDASANLAAAIAAAIAPGLSEATCGAVVVMNDQIHSAKWVQKAHTQRLDAFASFGFGEIGVISEGRPILLGSDVPSSIPPLLPTDTGQDIKVALLTATLDQDTRLIQAIPELGYHGLVIAGVGGGHVSEAAADVLGEVAHSIPVVYASRTFGGAVLTNTYGSPGAEIDLIRRGCVPSGLLSALKTRVLLTMLLRSGYRRRQAESVLALEGSGVRAPRHL</sequence>
<dbReference type="Pfam" id="PF17763">
    <property type="entry name" value="Asparaginase_C"/>
    <property type="match status" value="1"/>
</dbReference>
<evidence type="ECO:0000259" key="5">
    <source>
        <dbReference type="Pfam" id="PF00710"/>
    </source>
</evidence>
<dbReference type="CDD" id="cd08964">
    <property type="entry name" value="L-asparaginase_II"/>
    <property type="match status" value="1"/>
</dbReference>
<comment type="caution">
    <text evidence="7">The sequence shown here is derived from an EMBL/GenBank/DDBJ whole genome shotgun (WGS) entry which is preliminary data.</text>
</comment>
<evidence type="ECO:0000256" key="1">
    <source>
        <dbReference type="ARBA" id="ARBA00010518"/>
    </source>
</evidence>
<keyword evidence="3" id="KW-0378">Hydrolase</keyword>
<dbReference type="InterPro" id="IPR006034">
    <property type="entry name" value="Asparaginase/glutaminase-like"/>
</dbReference>
<dbReference type="PROSITE" id="PS51257">
    <property type="entry name" value="PROKAR_LIPOPROTEIN"/>
    <property type="match status" value="1"/>
</dbReference>
<dbReference type="Proteomes" id="UP001635816">
    <property type="component" value="Unassembled WGS sequence"/>
</dbReference>
<dbReference type="SFLD" id="SFLDS00057">
    <property type="entry name" value="Glutaminase/Asparaginase"/>
    <property type="match status" value="1"/>
</dbReference>
<proteinExistence type="inferred from homology"/>
<organism evidence="7 8">
    <name type="scientific">Mycolicibacterium nivoides</name>
    <dbReference type="NCBI Taxonomy" id="2487344"/>
    <lineage>
        <taxon>Bacteria</taxon>
        <taxon>Bacillati</taxon>
        <taxon>Actinomycetota</taxon>
        <taxon>Actinomycetes</taxon>
        <taxon>Mycobacteriales</taxon>
        <taxon>Mycobacteriaceae</taxon>
        <taxon>Mycolicibacterium</taxon>
    </lineage>
</organism>
<evidence type="ECO:0000256" key="4">
    <source>
        <dbReference type="PROSITE-ProRule" id="PRU10099"/>
    </source>
</evidence>
<dbReference type="PROSITE" id="PS51732">
    <property type="entry name" value="ASN_GLN_ASE_3"/>
    <property type="match status" value="1"/>
</dbReference>
<comment type="similarity">
    <text evidence="1">Belongs to the asparaginase 1 family.</text>
</comment>
<evidence type="ECO:0000256" key="3">
    <source>
        <dbReference type="ARBA" id="ARBA00022801"/>
    </source>
</evidence>
<evidence type="ECO:0000313" key="7">
    <source>
        <dbReference type="EMBL" id="MFN6548349.1"/>
    </source>
</evidence>
<dbReference type="InterPro" id="IPR037152">
    <property type="entry name" value="L-asparaginase_N_sf"/>
</dbReference>